<sequence length="651" mass="71961">MSAQGVFYCGCLTNLVSDHIHASGSYECASREEPDPLRQCSEGEAVSMWLNIFMMLSSIASTSIFFSHDLGPAFSPRLLRSHKEPYISMLFAISWLSPLPSFCGRDPSRTMRPPPGFYPYALLFTLFSAPNVVAEPLVNFQLTQPPVVPKNGKSCTVRLLKPPTECGPVGTWASITLNFTAAINGTQYDRLGIFTFHNVETWFGWCIFNSGHAHGTPATVDATFYASSLQDPPVKQADLIIPLSTMKPNEGNHASVPPGFSNSVQVYAELHASGNANEEFWYLNAANEYLDDLPPGTTSGQGPLREVRLLVDGRVAGVAFPYATIFTGGFVPAAWKPIPAYPAHDLPTYFIDLTPFVPLLADGNPHTFTIDVASAEHDRAILENWYVSGILQVFTSKSASRPTRGRITEYQAQPYAQSRVSGQVDSETGEVNISVEATRKLLIEAEVVEGNGKVNRVRWSQDLSFRNRQTFSDGGSVMKVQQSTSGRVASRHNGAPVVYDTFDYPLEFNFTISGPDFTHRKLEVDHIYDRDLLPFPIVTRYRIFNHQIAGKATSLYAFRMADSFLHSDGLYTISPTGNFGNGSNSNIFSYADEEGNTYRRRVNASFNNISLDEISGTLATKHPHRFAYSLPSLDEHRIETARLPGHPLPNL</sequence>
<dbReference type="VEuPathDB" id="FungiDB:CC1G_04244"/>
<dbReference type="Pfam" id="PF12222">
    <property type="entry name" value="PNGaseA"/>
    <property type="match status" value="2"/>
</dbReference>
<organism evidence="2 3">
    <name type="scientific">Coprinopsis cinerea (strain Okayama-7 / 130 / ATCC MYA-4618 / FGSC 9003)</name>
    <name type="common">Inky cap fungus</name>
    <name type="synonym">Hormographiella aspergillata</name>
    <dbReference type="NCBI Taxonomy" id="240176"/>
    <lineage>
        <taxon>Eukaryota</taxon>
        <taxon>Fungi</taxon>
        <taxon>Dikarya</taxon>
        <taxon>Basidiomycota</taxon>
        <taxon>Agaricomycotina</taxon>
        <taxon>Agaricomycetes</taxon>
        <taxon>Agaricomycetidae</taxon>
        <taxon>Agaricales</taxon>
        <taxon>Agaricineae</taxon>
        <taxon>Psathyrellaceae</taxon>
        <taxon>Coprinopsis</taxon>
    </lineage>
</organism>
<dbReference type="InterPro" id="IPR056948">
    <property type="entry name" value="PNGaseA_N"/>
</dbReference>
<dbReference type="OMA" id="WTGGWSN"/>
<dbReference type="InterPro" id="IPR021102">
    <property type="entry name" value="PNGase_A"/>
</dbReference>
<evidence type="ECO:0000313" key="2">
    <source>
        <dbReference type="EMBL" id="EAU88538.2"/>
    </source>
</evidence>
<dbReference type="Pfam" id="PF25156">
    <property type="entry name" value="PNGase_A_C"/>
    <property type="match status" value="1"/>
</dbReference>
<dbReference type="InParanoid" id="A8NFE7"/>
<name>A8NFE7_COPC7</name>
<comment type="caution">
    <text evidence="2">The sequence shown here is derived from an EMBL/GenBank/DDBJ whole genome shotgun (WGS) entry which is preliminary data.</text>
</comment>
<protein>
    <submittedName>
        <fullName evidence="2">Peptide-N4-(N-acetyl-beta-glucosaminyl)asparagine amidase A</fullName>
    </submittedName>
</protein>
<dbReference type="PANTHER" id="PTHR31104">
    <property type="entry name" value="PEPTIDE-N4-(N-ACETYL-BETA-GLUCOSAMINYL)ASPARAGINE AMIDASE A PROTEIN"/>
    <property type="match status" value="1"/>
</dbReference>
<dbReference type="HOGENOM" id="CLU_011027_2_0_1"/>
<keyword evidence="3" id="KW-1185">Reference proteome</keyword>
<dbReference type="Proteomes" id="UP000001861">
    <property type="component" value="Unassembled WGS sequence"/>
</dbReference>
<gene>
    <name evidence="2" type="ORF">CC1G_04244</name>
</gene>
<feature type="domain" description="Peptide N-acetyl-beta-D-glucosaminyl asparaginase amidase A N-terminal" evidence="1">
    <location>
        <begin position="158"/>
        <end position="202"/>
    </location>
</feature>
<dbReference type="AlphaFoldDB" id="A8NFE7"/>
<proteinExistence type="predicted"/>
<accession>A8NFE7</accession>
<evidence type="ECO:0000313" key="3">
    <source>
        <dbReference type="Proteomes" id="UP000001861"/>
    </source>
</evidence>
<dbReference type="EMBL" id="AACS02000002">
    <property type="protein sequence ID" value="EAU88538.2"/>
    <property type="molecule type" value="Genomic_DNA"/>
</dbReference>
<dbReference type="RefSeq" id="XP_001833265.2">
    <property type="nucleotide sequence ID" value="XM_001833213.2"/>
</dbReference>
<dbReference type="GeneID" id="6009761"/>
<dbReference type="OrthoDB" id="1612078at2759"/>
<dbReference type="eggNOG" id="ENOG502QSXK">
    <property type="taxonomic scope" value="Eukaryota"/>
</dbReference>
<evidence type="ECO:0000259" key="1">
    <source>
        <dbReference type="Pfam" id="PF12222"/>
    </source>
</evidence>
<reference evidence="2 3" key="1">
    <citation type="journal article" date="2010" name="Proc. Natl. Acad. Sci. U.S.A.">
        <title>Insights into evolution of multicellular fungi from the assembled chromosomes of the mushroom Coprinopsis cinerea (Coprinus cinereus).</title>
        <authorList>
            <person name="Stajich J.E."/>
            <person name="Wilke S.K."/>
            <person name="Ahren D."/>
            <person name="Au C.H."/>
            <person name="Birren B.W."/>
            <person name="Borodovsky M."/>
            <person name="Burns C."/>
            <person name="Canback B."/>
            <person name="Casselton L.A."/>
            <person name="Cheng C.K."/>
            <person name="Deng J."/>
            <person name="Dietrich F.S."/>
            <person name="Fargo D.C."/>
            <person name="Farman M.L."/>
            <person name="Gathman A.C."/>
            <person name="Goldberg J."/>
            <person name="Guigo R."/>
            <person name="Hoegger P.J."/>
            <person name="Hooker J.B."/>
            <person name="Huggins A."/>
            <person name="James T.Y."/>
            <person name="Kamada T."/>
            <person name="Kilaru S."/>
            <person name="Kodira C."/>
            <person name="Kues U."/>
            <person name="Kupfer D."/>
            <person name="Kwan H.S."/>
            <person name="Lomsadze A."/>
            <person name="Li W."/>
            <person name="Lilly W.W."/>
            <person name="Ma L.J."/>
            <person name="Mackey A.J."/>
            <person name="Manning G."/>
            <person name="Martin F."/>
            <person name="Muraguchi H."/>
            <person name="Natvig D.O."/>
            <person name="Palmerini H."/>
            <person name="Ramesh M.A."/>
            <person name="Rehmeyer C.J."/>
            <person name="Roe B.A."/>
            <person name="Shenoy N."/>
            <person name="Stanke M."/>
            <person name="Ter-Hovhannisyan V."/>
            <person name="Tunlid A."/>
            <person name="Velagapudi R."/>
            <person name="Vision T.J."/>
            <person name="Zeng Q."/>
            <person name="Zolan M.E."/>
            <person name="Pukkila P.J."/>
        </authorList>
    </citation>
    <scope>NUCLEOTIDE SEQUENCE [LARGE SCALE GENOMIC DNA]</scope>
    <source>
        <strain evidence="3">Okayama-7 / 130 / ATCC MYA-4618 / FGSC 9003</strain>
    </source>
</reference>
<dbReference type="KEGG" id="cci:CC1G_04244"/>
<feature type="domain" description="Peptide N-acetyl-beta-D-glucosaminyl asparaginase amidase A N-terminal" evidence="1">
    <location>
        <begin position="218"/>
        <end position="411"/>
    </location>
</feature>